<protein>
    <submittedName>
        <fullName evidence="1">Uncharacterized protein</fullName>
    </submittedName>
</protein>
<evidence type="ECO:0000313" key="2">
    <source>
        <dbReference type="Proteomes" id="UP001479436"/>
    </source>
</evidence>
<evidence type="ECO:0000313" key="1">
    <source>
        <dbReference type="EMBL" id="KAK9763527.1"/>
    </source>
</evidence>
<dbReference type="Proteomes" id="UP001479436">
    <property type="component" value="Unassembled WGS sequence"/>
</dbReference>
<proteinExistence type="predicted"/>
<organism evidence="1 2">
    <name type="scientific">Basidiobolus ranarum</name>
    <dbReference type="NCBI Taxonomy" id="34480"/>
    <lineage>
        <taxon>Eukaryota</taxon>
        <taxon>Fungi</taxon>
        <taxon>Fungi incertae sedis</taxon>
        <taxon>Zoopagomycota</taxon>
        <taxon>Entomophthoromycotina</taxon>
        <taxon>Basidiobolomycetes</taxon>
        <taxon>Basidiobolales</taxon>
        <taxon>Basidiobolaceae</taxon>
        <taxon>Basidiobolus</taxon>
    </lineage>
</organism>
<accession>A0ABR2WPT1</accession>
<sequence>MKREYTKKVAGIKFNFLKDNPDCIYSLRSKAEITVSGVARRRGAVFLSGASLGRQQQALARNGGTVAGGSSGSTSLPGVTNVTNFAVNHALVVVVDRGSMNIQVHLAVNSFFTFFL</sequence>
<gene>
    <name evidence="1" type="ORF">K7432_009708</name>
</gene>
<comment type="caution">
    <text evidence="1">The sequence shown here is derived from an EMBL/GenBank/DDBJ whole genome shotgun (WGS) entry which is preliminary data.</text>
</comment>
<dbReference type="EMBL" id="JASJQH010000618">
    <property type="protein sequence ID" value="KAK9763527.1"/>
    <property type="molecule type" value="Genomic_DNA"/>
</dbReference>
<name>A0ABR2WPT1_9FUNG</name>
<keyword evidence="2" id="KW-1185">Reference proteome</keyword>
<reference evidence="1 2" key="1">
    <citation type="submission" date="2023-04" db="EMBL/GenBank/DDBJ databases">
        <title>Genome of Basidiobolus ranarum AG-B5.</title>
        <authorList>
            <person name="Stajich J.E."/>
            <person name="Carter-House D."/>
            <person name="Gryganskyi A."/>
        </authorList>
    </citation>
    <scope>NUCLEOTIDE SEQUENCE [LARGE SCALE GENOMIC DNA]</scope>
    <source>
        <strain evidence="1 2">AG-B5</strain>
    </source>
</reference>